<organism evidence="2 3">
    <name type="scientific">Molossus molossus</name>
    <name type="common">Pallas' mastiff bat</name>
    <name type="synonym">Vespertilio molossus</name>
    <dbReference type="NCBI Taxonomy" id="27622"/>
    <lineage>
        <taxon>Eukaryota</taxon>
        <taxon>Metazoa</taxon>
        <taxon>Chordata</taxon>
        <taxon>Craniata</taxon>
        <taxon>Vertebrata</taxon>
        <taxon>Euteleostomi</taxon>
        <taxon>Mammalia</taxon>
        <taxon>Eutheria</taxon>
        <taxon>Laurasiatheria</taxon>
        <taxon>Chiroptera</taxon>
        <taxon>Yangochiroptera</taxon>
        <taxon>Molossidae</taxon>
        <taxon>Molossus</taxon>
    </lineage>
</organism>
<feature type="transmembrane region" description="Helical" evidence="1">
    <location>
        <begin position="17"/>
        <end position="36"/>
    </location>
</feature>
<dbReference type="EMBL" id="JACASF010000007">
    <property type="protein sequence ID" value="KAF6469778.1"/>
    <property type="molecule type" value="Genomic_DNA"/>
</dbReference>
<feature type="transmembrane region" description="Helical" evidence="1">
    <location>
        <begin position="70"/>
        <end position="95"/>
    </location>
</feature>
<protein>
    <submittedName>
        <fullName evidence="2">Uncharacterized protein</fullName>
    </submittedName>
</protein>
<dbReference type="InParanoid" id="A0A7J8HCB9"/>
<sequence length="146" mass="16575">MVCFLASPPLLLIPHKLFFISVSASFISDWSFFMLLRSLLSSFSILITSTLNSASVRFLIFVLFSSFPRVLIFHLVHVSFVSSFWLPPCVCFYVLSRVIMSPWFPTMSYCSRYPVGSRGTTFLITPVVPLRCALMWTIHSSVVTES</sequence>
<keyword evidence="1" id="KW-0812">Transmembrane</keyword>
<proteinExistence type="predicted"/>
<reference evidence="2 3" key="1">
    <citation type="journal article" date="2020" name="Nature">
        <title>Six reference-quality genomes reveal evolution of bat adaptations.</title>
        <authorList>
            <person name="Jebb D."/>
            <person name="Huang Z."/>
            <person name="Pippel M."/>
            <person name="Hughes G.M."/>
            <person name="Lavrichenko K."/>
            <person name="Devanna P."/>
            <person name="Winkler S."/>
            <person name="Jermiin L.S."/>
            <person name="Skirmuntt E.C."/>
            <person name="Katzourakis A."/>
            <person name="Burkitt-Gray L."/>
            <person name="Ray D.A."/>
            <person name="Sullivan K.A.M."/>
            <person name="Roscito J.G."/>
            <person name="Kirilenko B.M."/>
            <person name="Davalos L.M."/>
            <person name="Corthals A.P."/>
            <person name="Power M.L."/>
            <person name="Jones G."/>
            <person name="Ransome R.D."/>
            <person name="Dechmann D.K.N."/>
            <person name="Locatelli A.G."/>
            <person name="Puechmaille S.J."/>
            <person name="Fedrigo O."/>
            <person name="Jarvis E.D."/>
            <person name="Hiller M."/>
            <person name="Vernes S.C."/>
            <person name="Myers E.W."/>
            <person name="Teeling E.C."/>
        </authorList>
    </citation>
    <scope>NUCLEOTIDE SEQUENCE [LARGE SCALE GENOMIC DNA]</scope>
    <source>
        <strain evidence="2">MMolMol1</strain>
        <tissue evidence="2">Muscle</tissue>
    </source>
</reference>
<evidence type="ECO:0000256" key="1">
    <source>
        <dbReference type="SAM" id="Phobius"/>
    </source>
</evidence>
<comment type="caution">
    <text evidence="2">The sequence shown here is derived from an EMBL/GenBank/DDBJ whole genome shotgun (WGS) entry which is preliminary data.</text>
</comment>
<feature type="transmembrane region" description="Helical" evidence="1">
    <location>
        <begin position="43"/>
        <end position="64"/>
    </location>
</feature>
<keyword evidence="1" id="KW-1133">Transmembrane helix</keyword>
<dbReference type="Proteomes" id="UP000550707">
    <property type="component" value="Unassembled WGS sequence"/>
</dbReference>
<keyword evidence="1" id="KW-0472">Membrane</keyword>
<keyword evidence="3" id="KW-1185">Reference proteome</keyword>
<dbReference type="AlphaFoldDB" id="A0A7J8HCB9"/>
<evidence type="ECO:0000313" key="2">
    <source>
        <dbReference type="EMBL" id="KAF6469778.1"/>
    </source>
</evidence>
<accession>A0A7J8HCB9</accession>
<name>A0A7J8HCB9_MOLMO</name>
<evidence type="ECO:0000313" key="3">
    <source>
        <dbReference type="Proteomes" id="UP000550707"/>
    </source>
</evidence>
<gene>
    <name evidence="2" type="ORF">HJG59_011139</name>
</gene>